<dbReference type="RefSeq" id="WP_095499277.1">
    <property type="nucleotide sequence ID" value="NZ_BSPO01000003.1"/>
</dbReference>
<sequence>MVFRSMLVVGMSFAVLALSGCVSYEQPNDDPTGLAPNQIIYSQGAACTEIKRQCGPSFYREKLDTNGQRVCHCDKTR</sequence>
<organism evidence="2 3">
    <name type="scientific">Paraferrimonas haliotis</name>
    <dbReference type="NCBI Taxonomy" id="2013866"/>
    <lineage>
        <taxon>Bacteria</taxon>
        <taxon>Pseudomonadati</taxon>
        <taxon>Pseudomonadota</taxon>
        <taxon>Gammaproteobacteria</taxon>
        <taxon>Alteromonadales</taxon>
        <taxon>Ferrimonadaceae</taxon>
        <taxon>Paraferrimonas</taxon>
    </lineage>
</organism>
<gene>
    <name evidence="2" type="ORF">GCM10007894_24480</name>
</gene>
<keyword evidence="1" id="KW-0732">Signal</keyword>
<accession>A0AA37X022</accession>
<comment type="caution">
    <text evidence="2">The sequence shown here is derived from an EMBL/GenBank/DDBJ whole genome shotgun (WGS) entry which is preliminary data.</text>
</comment>
<dbReference type="EMBL" id="BSPO01000003">
    <property type="protein sequence ID" value="GLS84471.1"/>
    <property type="molecule type" value="Genomic_DNA"/>
</dbReference>
<evidence type="ECO:0008006" key="4">
    <source>
        <dbReference type="Google" id="ProtNLM"/>
    </source>
</evidence>
<evidence type="ECO:0000313" key="3">
    <source>
        <dbReference type="Proteomes" id="UP001157439"/>
    </source>
</evidence>
<feature type="chain" id="PRO_5041223854" description="Lipoprotein" evidence="1">
    <location>
        <begin position="18"/>
        <end position="77"/>
    </location>
</feature>
<protein>
    <recommendedName>
        <fullName evidence="4">Lipoprotein</fullName>
    </recommendedName>
</protein>
<evidence type="ECO:0000313" key="2">
    <source>
        <dbReference type="EMBL" id="GLS84471.1"/>
    </source>
</evidence>
<keyword evidence="3" id="KW-1185">Reference proteome</keyword>
<name>A0AA37X022_9GAMM</name>
<evidence type="ECO:0000256" key="1">
    <source>
        <dbReference type="SAM" id="SignalP"/>
    </source>
</evidence>
<reference evidence="2 3" key="1">
    <citation type="journal article" date="2014" name="Int. J. Syst. Evol. Microbiol.">
        <title>Complete genome sequence of Corynebacterium casei LMG S-19264T (=DSM 44701T), isolated from a smear-ripened cheese.</title>
        <authorList>
            <consortium name="US DOE Joint Genome Institute (JGI-PGF)"/>
            <person name="Walter F."/>
            <person name="Albersmeier A."/>
            <person name="Kalinowski J."/>
            <person name="Ruckert C."/>
        </authorList>
    </citation>
    <scope>NUCLEOTIDE SEQUENCE [LARGE SCALE GENOMIC DNA]</scope>
    <source>
        <strain evidence="2 3">NBRC 112785</strain>
    </source>
</reference>
<dbReference type="AlphaFoldDB" id="A0AA37X022"/>
<dbReference type="PROSITE" id="PS51257">
    <property type="entry name" value="PROKAR_LIPOPROTEIN"/>
    <property type="match status" value="1"/>
</dbReference>
<dbReference type="Proteomes" id="UP001157439">
    <property type="component" value="Unassembled WGS sequence"/>
</dbReference>
<feature type="signal peptide" evidence="1">
    <location>
        <begin position="1"/>
        <end position="17"/>
    </location>
</feature>
<proteinExistence type="predicted"/>